<name>A0AAV9IZC2_CYACA</name>
<dbReference type="Pfam" id="PF02657">
    <property type="entry name" value="SufE"/>
    <property type="match status" value="1"/>
</dbReference>
<feature type="domain" description="Fe-S metabolism associated" evidence="1">
    <location>
        <begin position="70"/>
        <end position="187"/>
    </location>
</feature>
<protein>
    <recommendedName>
        <fullName evidence="1">Fe-S metabolism associated domain-containing protein</fullName>
    </recommendedName>
</protein>
<evidence type="ECO:0000259" key="1">
    <source>
        <dbReference type="Pfam" id="PF02657"/>
    </source>
</evidence>
<dbReference type="Gene3D" id="3.90.1010.10">
    <property type="match status" value="1"/>
</dbReference>
<dbReference type="SUPFAM" id="SSF82657">
    <property type="entry name" value="BolA-like"/>
    <property type="match status" value="1"/>
</dbReference>
<proteinExistence type="predicted"/>
<dbReference type="SUPFAM" id="SSF82649">
    <property type="entry name" value="SufE/NifU"/>
    <property type="match status" value="1"/>
</dbReference>
<evidence type="ECO:0000313" key="2">
    <source>
        <dbReference type="EMBL" id="KAK4537654.1"/>
    </source>
</evidence>
<dbReference type="AlphaFoldDB" id="A0AAV9IZC2"/>
<accession>A0AAV9IZC2</accession>
<dbReference type="InterPro" id="IPR003808">
    <property type="entry name" value="Fe-S_metab-assoc_dom"/>
</dbReference>
<dbReference type="PANTHER" id="PTHR46230:SF3">
    <property type="entry name" value="SUFE-LIKE PROTEIN 1, CHLOROPLASTIC_MITOCHONDRIAL"/>
    <property type="match status" value="1"/>
</dbReference>
<reference evidence="2 3" key="1">
    <citation type="submission" date="2022-07" db="EMBL/GenBank/DDBJ databases">
        <title>Genome-wide signatures of adaptation to extreme environments.</title>
        <authorList>
            <person name="Cho C.H."/>
            <person name="Yoon H.S."/>
        </authorList>
    </citation>
    <scope>NUCLEOTIDE SEQUENCE [LARGE SCALE GENOMIC DNA]</scope>
    <source>
        <strain evidence="2 3">DBV 063 E5</strain>
    </source>
</reference>
<dbReference type="GO" id="GO:0016226">
    <property type="term" value="P:iron-sulfur cluster assembly"/>
    <property type="evidence" value="ECO:0007669"/>
    <property type="project" value="TreeGrafter"/>
</dbReference>
<dbReference type="Pfam" id="PF01722">
    <property type="entry name" value="BolA"/>
    <property type="match status" value="1"/>
</dbReference>
<gene>
    <name evidence="2" type="ORF">CDCA_CDCA13G3679</name>
</gene>
<keyword evidence="3" id="KW-1185">Reference proteome</keyword>
<comment type="caution">
    <text evidence="2">The sequence shown here is derived from an EMBL/GenBank/DDBJ whole genome shotgun (WGS) entry which is preliminary data.</text>
</comment>
<dbReference type="Gene3D" id="3.30.300.90">
    <property type="entry name" value="BolA-like"/>
    <property type="match status" value="1"/>
</dbReference>
<dbReference type="PANTHER" id="PTHR46230">
    <property type="match status" value="1"/>
</dbReference>
<organism evidence="2 3">
    <name type="scientific">Cyanidium caldarium</name>
    <name type="common">Red alga</name>
    <dbReference type="NCBI Taxonomy" id="2771"/>
    <lineage>
        <taxon>Eukaryota</taxon>
        <taxon>Rhodophyta</taxon>
        <taxon>Bangiophyceae</taxon>
        <taxon>Cyanidiales</taxon>
        <taxon>Cyanidiaceae</taxon>
        <taxon>Cyanidium</taxon>
    </lineage>
</organism>
<dbReference type="Proteomes" id="UP001301350">
    <property type="component" value="Unassembled WGS sequence"/>
</dbReference>
<sequence>MFIGPAAPWGRGQRRDRWICERASGGWQGCRAARRSGSLPAVRNSLFSDDSPNETDSKYATTELKKIVTAFKMAPNAKLRVQQLLHFAQQLPPLPQEYAVPENQVPGCLSTVYVQANLMPDGTVKLWGDSDAQLTKGLVALLVRGLSGATPEAICQLSADFVQEAGLNVSLTPGRTNGFLNMIKTIKLKAAELVALRGQGAGADGGAGGPVRVAIEAKLRRLKPTVLNIRDDSAKHIGHEGARGLKGESHFSIDIVSELFEGLPDVKRHQMVYALLNEELEARRIHALSIHTWAPHEAKAPSSAE</sequence>
<evidence type="ECO:0000313" key="3">
    <source>
        <dbReference type="Proteomes" id="UP001301350"/>
    </source>
</evidence>
<dbReference type="InterPro" id="IPR036065">
    <property type="entry name" value="BolA-like_sf"/>
</dbReference>
<dbReference type="EMBL" id="JANCYW010000013">
    <property type="protein sequence ID" value="KAK4537654.1"/>
    <property type="molecule type" value="Genomic_DNA"/>
</dbReference>
<dbReference type="InterPro" id="IPR002634">
    <property type="entry name" value="BolA"/>
</dbReference>